<evidence type="ECO:0000313" key="10">
    <source>
        <dbReference type="EMBL" id="KAL0633522.1"/>
    </source>
</evidence>
<dbReference type="PROSITE" id="PS00518">
    <property type="entry name" value="ZF_RING_1"/>
    <property type="match status" value="1"/>
</dbReference>
<dbReference type="InterPro" id="IPR001841">
    <property type="entry name" value="Znf_RING"/>
</dbReference>
<dbReference type="InterPro" id="IPR052583">
    <property type="entry name" value="ATP-helicase/E3_Ub-Ligase"/>
</dbReference>
<dbReference type="InterPro" id="IPR013083">
    <property type="entry name" value="Znf_RING/FYVE/PHD"/>
</dbReference>
<dbReference type="Gene3D" id="3.30.40.10">
    <property type="entry name" value="Zinc/RING finger domain, C3HC4 (zinc finger)"/>
    <property type="match status" value="1"/>
</dbReference>
<evidence type="ECO:0000259" key="9">
    <source>
        <dbReference type="PROSITE" id="PS50089"/>
    </source>
</evidence>
<evidence type="ECO:0000256" key="2">
    <source>
        <dbReference type="ARBA" id="ARBA00022741"/>
    </source>
</evidence>
<dbReference type="Gene3D" id="3.40.50.300">
    <property type="entry name" value="P-loop containing nucleotide triphosphate hydrolases"/>
    <property type="match status" value="2"/>
</dbReference>
<feature type="region of interest" description="Disordered" evidence="8">
    <location>
        <begin position="248"/>
        <end position="268"/>
    </location>
</feature>
<dbReference type="CDD" id="cd18793">
    <property type="entry name" value="SF2_C_SNF"/>
    <property type="match status" value="1"/>
</dbReference>
<dbReference type="Pfam" id="PF13923">
    <property type="entry name" value="zf-C3HC4_2"/>
    <property type="match status" value="1"/>
</dbReference>
<dbReference type="InterPro" id="IPR001650">
    <property type="entry name" value="Helicase_C-like"/>
</dbReference>
<evidence type="ECO:0000256" key="7">
    <source>
        <dbReference type="PROSITE-ProRule" id="PRU00175"/>
    </source>
</evidence>
<dbReference type="SMART" id="SM00184">
    <property type="entry name" value="RING"/>
    <property type="match status" value="1"/>
</dbReference>
<dbReference type="InterPro" id="IPR049730">
    <property type="entry name" value="SNF2/RAD54-like_C"/>
</dbReference>
<dbReference type="Gene3D" id="3.40.50.10810">
    <property type="entry name" value="Tandem AAA-ATPase domain"/>
    <property type="match status" value="1"/>
</dbReference>
<accession>A0ABR3GCU4</accession>
<dbReference type="EMBL" id="JBBBZM010000122">
    <property type="protein sequence ID" value="KAL0633522.1"/>
    <property type="molecule type" value="Genomic_DNA"/>
</dbReference>
<feature type="compositionally biased region" description="Basic and acidic residues" evidence="8">
    <location>
        <begin position="988"/>
        <end position="998"/>
    </location>
</feature>
<comment type="caution">
    <text evidence="10">The sequence shown here is derived from an EMBL/GenBank/DDBJ whole genome shotgun (WGS) entry which is preliminary data.</text>
</comment>
<evidence type="ECO:0000256" key="4">
    <source>
        <dbReference type="ARBA" id="ARBA00022801"/>
    </source>
</evidence>
<evidence type="ECO:0000256" key="3">
    <source>
        <dbReference type="ARBA" id="ARBA00022771"/>
    </source>
</evidence>
<organism evidence="10 11">
    <name type="scientific">Discina gigas</name>
    <dbReference type="NCBI Taxonomy" id="1032678"/>
    <lineage>
        <taxon>Eukaryota</taxon>
        <taxon>Fungi</taxon>
        <taxon>Dikarya</taxon>
        <taxon>Ascomycota</taxon>
        <taxon>Pezizomycotina</taxon>
        <taxon>Pezizomycetes</taxon>
        <taxon>Pezizales</taxon>
        <taxon>Discinaceae</taxon>
        <taxon>Discina</taxon>
    </lineage>
</organism>
<dbReference type="SUPFAM" id="SSF57850">
    <property type="entry name" value="RING/U-box"/>
    <property type="match status" value="1"/>
</dbReference>
<protein>
    <recommendedName>
        <fullName evidence="9">RING-type domain-containing protein</fullName>
    </recommendedName>
</protein>
<keyword evidence="5" id="KW-0862">Zinc</keyword>
<feature type="region of interest" description="Disordered" evidence="8">
    <location>
        <begin position="881"/>
        <end position="1003"/>
    </location>
</feature>
<evidence type="ECO:0000256" key="5">
    <source>
        <dbReference type="ARBA" id="ARBA00022833"/>
    </source>
</evidence>
<dbReference type="Pfam" id="PF00176">
    <property type="entry name" value="SNF2-rel_dom"/>
    <property type="match status" value="1"/>
</dbReference>
<dbReference type="Pfam" id="PF26021">
    <property type="entry name" value="Ferritin_C144_05"/>
    <property type="match status" value="1"/>
</dbReference>
<keyword evidence="11" id="KW-1185">Reference proteome</keyword>
<dbReference type="InterPro" id="IPR059033">
    <property type="entry name" value="C144_05_dom"/>
</dbReference>
<dbReference type="PANTHER" id="PTHR45865:SF1">
    <property type="entry name" value="E3 UBIQUITIN-PROTEIN LIGASE SHPRH"/>
    <property type="match status" value="1"/>
</dbReference>
<feature type="domain" description="RING-type" evidence="9">
    <location>
        <begin position="640"/>
        <end position="677"/>
    </location>
</feature>
<dbReference type="InterPro" id="IPR038718">
    <property type="entry name" value="SNF2-like_sf"/>
</dbReference>
<evidence type="ECO:0000256" key="6">
    <source>
        <dbReference type="ARBA" id="ARBA00022840"/>
    </source>
</evidence>
<evidence type="ECO:0000256" key="1">
    <source>
        <dbReference type="ARBA" id="ARBA00022723"/>
    </source>
</evidence>
<keyword evidence="4" id="KW-0378">Hydrolase</keyword>
<dbReference type="InterPro" id="IPR000330">
    <property type="entry name" value="SNF2_N"/>
</dbReference>
<keyword evidence="1" id="KW-0479">Metal-binding</keyword>
<keyword evidence="6" id="KW-0067">ATP-binding</keyword>
<sequence>MPVLARTIPRVNAWAVTGTPIRKDVNDLHGLLRFLDYEPFCGQNKVVFNRLAQFNHSAFRSLFEAITLRHTKDMVRDEIVLPLQKRVVVTVPFSMVEEQNYRDLVEKMCGDCGVDVSGISTTGDQGPGPETLDKMRTWLTRLRQTCLHPQAGGKNRKIFGTKGPLKTVEEVLLVMIDIQENNIRNDERSLFESMIRRGRLHKHLEDFESALGVWKSALSKVQDIIKECRAALAQEILAQPKESEVERRTKDLNSLVGENSSDEDEDDEDVRVGRIGTLKNRLRNFLEIEHSCLFWVATAYYHLSLSENEKDPKSGSTQEFQRLEYDYYDQAKLVRKQILCETQSKALKLVNNLRYKADKQEFVEVPDIDPTSAKGGIESRPHLDNIYELTYVLNQQVITLDKWREELVQLLVKPMMDESDTEKSQGNEFEVSVMDQELSERYMTAIRALIADREEALQGLPNSLVKHDIATDLARSGTYQGFLRELIAKRDALKPNPELKFLRAHITALRGVVGNLKTRAQSGNLRADNERVFAEAELKKVQATLTTHTRINADLAREIEMMRNVTNARKEYYRQVQSISDTVPDFGPEEVTGNNKINDRLFERILKEENTLAAKILKAKATSRYMTHLKCQGSQQAPICLICRDSYELGIFTSCGHQFCKDCMSDWWKVSHKCPSCAMALKIQEIHQVSYKPMEATMQEEQTLSSLGDSKRSSAGIYADMDNLILREIKRIDLKSYFGTKIDMMVRHLLWLKNNEPDFKAVIFSQWSDFLDFMKTVLTQAKIGYASLEKKNGVDVFKSNPNCHCFFLHSKSQSAGLSLVNATHVFLCEPLINIPLELQAISRVHRIGQMRPTTVWLYVVNGTVEQSVLEVSTRRRLAMMEQHSVSEGGGRSKRSRTSSLKEEGEEKEGEEEEEEEEKKVGRAKRQKILCPDGEGCAQGESPTLRAGSPKRKRKRDGDGDDGGDQPRKHSPGTPISTERQLDLANSQELEKGPGKLIEKSPGGGELVGNEDLWACLFGVSPHGKKMKDAVRRELLAGAAENRVAVVVVG</sequence>
<proteinExistence type="predicted"/>
<evidence type="ECO:0000313" key="11">
    <source>
        <dbReference type="Proteomes" id="UP001447188"/>
    </source>
</evidence>
<feature type="compositionally biased region" description="Acidic residues" evidence="8">
    <location>
        <begin position="905"/>
        <end position="916"/>
    </location>
</feature>
<dbReference type="InterPro" id="IPR027417">
    <property type="entry name" value="P-loop_NTPase"/>
</dbReference>
<dbReference type="InterPro" id="IPR017907">
    <property type="entry name" value="Znf_RING_CS"/>
</dbReference>
<name>A0ABR3GCU4_9PEZI</name>
<dbReference type="PROSITE" id="PS50089">
    <property type="entry name" value="ZF_RING_2"/>
    <property type="match status" value="1"/>
</dbReference>
<dbReference type="Pfam" id="PF00271">
    <property type="entry name" value="Helicase_C"/>
    <property type="match status" value="1"/>
</dbReference>
<gene>
    <name evidence="10" type="ORF">Q9L58_007554</name>
</gene>
<evidence type="ECO:0000256" key="8">
    <source>
        <dbReference type="SAM" id="MobiDB-lite"/>
    </source>
</evidence>
<keyword evidence="2" id="KW-0547">Nucleotide-binding</keyword>
<feature type="compositionally biased region" description="Polar residues" evidence="8">
    <location>
        <begin position="973"/>
        <end position="987"/>
    </location>
</feature>
<dbReference type="Proteomes" id="UP001447188">
    <property type="component" value="Unassembled WGS sequence"/>
</dbReference>
<dbReference type="PANTHER" id="PTHR45865">
    <property type="entry name" value="E3 UBIQUITIN-PROTEIN LIGASE SHPRH FAMILY MEMBER"/>
    <property type="match status" value="1"/>
</dbReference>
<keyword evidence="3 7" id="KW-0863">Zinc-finger</keyword>
<reference evidence="10 11" key="1">
    <citation type="submission" date="2024-02" db="EMBL/GenBank/DDBJ databases">
        <title>Discinaceae phylogenomics.</title>
        <authorList>
            <person name="Dirks A.C."/>
            <person name="James T.Y."/>
        </authorList>
    </citation>
    <scope>NUCLEOTIDE SEQUENCE [LARGE SCALE GENOMIC DNA]</scope>
    <source>
        <strain evidence="10 11">ACD0624</strain>
    </source>
</reference>
<dbReference type="SUPFAM" id="SSF52540">
    <property type="entry name" value="P-loop containing nucleoside triphosphate hydrolases"/>
    <property type="match status" value="1"/>
</dbReference>